<dbReference type="CDD" id="cd00448">
    <property type="entry name" value="YjgF_YER057c_UK114_family"/>
    <property type="match status" value="1"/>
</dbReference>
<dbReference type="SUPFAM" id="SSF55298">
    <property type="entry name" value="YjgF-like"/>
    <property type="match status" value="1"/>
</dbReference>
<dbReference type="InterPro" id="IPR006175">
    <property type="entry name" value="YjgF/YER057c/UK114"/>
</dbReference>
<dbReference type="Gene3D" id="3.30.1330.40">
    <property type="entry name" value="RutC-like"/>
    <property type="match status" value="1"/>
</dbReference>
<accession>A0A9X3S8K8</accession>
<reference evidence="1" key="1">
    <citation type="submission" date="2022-10" db="EMBL/GenBank/DDBJ databases">
        <title>The WGS of Solirubrobacter phytolaccae KCTC 29190.</title>
        <authorList>
            <person name="Jiang Z."/>
        </authorList>
    </citation>
    <scope>NUCLEOTIDE SEQUENCE</scope>
    <source>
        <strain evidence="1">KCTC 29190</strain>
    </source>
</reference>
<dbReference type="PANTHER" id="PTHR43857">
    <property type="entry name" value="BLR7761 PROTEIN"/>
    <property type="match status" value="1"/>
</dbReference>
<sequence length="128" mass="13845">MRRLQPPGWPPPKGYANGIEASGRLVFVAGQIGWDETGAFVSDALAAQVEQALRNIVAVLAEAGAGPEHVVRLTWFVTSRDEYLTSVKEIGVAYRAVMGRHFPVMSVVEVSALVEKFAKVEIEATAVH</sequence>
<name>A0A9X3S8K8_9ACTN</name>
<dbReference type="Pfam" id="PF01042">
    <property type="entry name" value="Ribonuc_L-PSP"/>
    <property type="match status" value="1"/>
</dbReference>
<keyword evidence="2" id="KW-1185">Reference proteome</keyword>
<evidence type="ECO:0000313" key="2">
    <source>
        <dbReference type="Proteomes" id="UP001147653"/>
    </source>
</evidence>
<proteinExistence type="predicted"/>
<comment type="caution">
    <text evidence="1">The sequence shown here is derived from an EMBL/GenBank/DDBJ whole genome shotgun (WGS) entry which is preliminary data.</text>
</comment>
<protein>
    <submittedName>
        <fullName evidence="1">RidA family protein</fullName>
    </submittedName>
</protein>
<dbReference type="InterPro" id="IPR035959">
    <property type="entry name" value="RutC-like_sf"/>
</dbReference>
<dbReference type="PANTHER" id="PTHR43857:SF1">
    <property type="entry name" value="YJGH FAMILY PROTEIN"/>
    <property type="match status" value="1"/>
</dbReference>
<dbReference type="EMBL" id="JAPDDP010000034">
    <property type="protein sequence ID" value="MDA0182329.1"/>
    <property type="molecule type" value="Genomic_DNA"/>
</dbReference>
<evidence type="ECO:0000313" key="1">
    <source>
        <dbReference type="EMBL" id="MDA0182329.1"/>
    </source>
</evidence>
<organism evidence="1 2">
    <name type="scientific">Solirubrobacter phytolaccae</name>
    <dbReference type="NCBI Taxonomy" id="1404360"/>
    <lineage>
        <taxon>Bacteria</taxon>
        <taxon>Bacillati</taxon>
        <taxon>Actinomycetota</taxon>
        <taxon>Thermoleophilia</taxon>
        <taxon>Solirubrobacterales</taxon>
        <taxon>Solirubrobacteraceae</taxon>
        <taxon>Solirubrobacter</taxon>
    </lineage>
</organism>
<dbReference type="Proteomes" id="UP001147653">
    <property type="component" value="Unassembled WGS sequence"/>
</dbReference>
<gene>
    <name evidence="1" type="ORF">OJ997_18625</name>
</gene>
<dbReference type="RefSeq" id="WP_270026694.1">
    <property type="nucleotide sequence ID" value="NZ_JAPDDP010000034.1"/>
</dbReference>
<dbReference type="AlphaFoldDB" id="A0A9X3S8K8"/>